<feature type="domain" description="Immunoglobulin" evidence="1">
    <location>
        <begin position="34"/>
        <end position="130"/>
    </location>
</feature>
<name>A0A9N9TKD1_PHYSR</name>
<protein>
    <recommendedName>
        <fullName evidence="1">Immunoglobulin domain-containing protein</fullName>
    </recommendedName>
</protein>
<dbReference type="InterPro" id="IPR036116">
    <property type="entry name" value="FN3_sf"/>
</dbReference>
<sequence length="172" mass="19159">MQKSDVCGIMCPQHTTSTFCDHIIQLADNTQIQTDHILVKADHNQSIPCIGANEQSLVNSLQWISLSHDKKILEYSKNSAVVVYDDPNRIGLAKDYGMTIHPVRASDTADYICLINGRPEPDGVVQLRVMDITDPPGRPLITSFTSRTADISWASPSNTHFSPITHYIIRSR</sequence>
<evidence type="ECO:0000313" key="3">
    <source>
        <dbReference type="Proteomes" id="UP001153712"/>
    </source>
</evidence>
<dbReference type="InterPro" id="IPR013783">
    <property type="entry name" value="Ig-like_fold"/>
</dbReference>
<dbReference type="OrthoDB" id="6138780at2759"/>
<dbReference type="InterPro" id="IPR036179">
    <property type="entry name" value="Ig-like_dom_sf"/>
</dbReference>
<gene>
    <name evidence="2" type="ORF">PHYEVI_LOCUS1992</name>
</gene>
<organism evidence="2 3">
    <name type="scientific">Phyllotreta striolata</name>
    <name type="common">Striped flea beetle</name>
    <name type="synonym">Crioceris striolata</name>
    <dbReference type="NCBI Taxonomy" id="444603"/>
    <lineage>
        <taxon>Eukaryota</taxon>
        <taxon>Metazoa</taxon>
        <taxon>Ecdysozoa</taxon>
        <taxon>Arthropoda</taxon>
        <taxon>Hexapoda</taxon>
        <taxon>Insecta</taxon>
        <taxon>Pterygota</taxon>
        <taxon>Neoptera</taxon>
        <taxon>Endopterygota</taxon>
        <taxon>Coleoptera</taxon>
        <taxon>Polyphaga</taxon>
        <taxon>Cucujiformia</taxon>
        <taxon>Chrysomeloidea</taxon>
        <taxon>Chrysomelidae</taxon>
        <taxon>Galerucinae</taxon>
        <taxon>Alticini</taxon>
        <taxon>Phyllotreta</taxon>
    </lineage>
</organism>
<dbReference type="SUPFAM" id="SSF49265">
    <property type="entry name" value="Fibronectin type III"/>
    <property type="match status" value="1"/>
</dbReference>
<dbReference type="InterPro" id="IPR003599">
    <property type="entry name" value="Ig_sub"/>
</dbReference>
<keyword evidence="3" id="KW-1185">Reference proteome</keyword>
<dbReference type="SMART" id="SM00409">
    <property type="entry name" value="IG"/>
    <property type="match status" value="1"/>
</dbReference>
<dbReference type="SUPFAM" id="SSF48726">
    <property type="entry name" value="Immunoglobulin"/>
    <property type="match status" value="1"/>
</dbReference>
<dbReference type="AlphaFoldDB" id="A0A9N9TKD1"/>
<evidence type="ECO:0000313" key="2">
    <source>
        <dbReference type="EMBL" id="CAG9855544.1"/>
    </source>
</evidence>
<accession>A0A9N9TKD1</accession>
<dbReference type="Gene3D" id="2.60.40.10">
    <property type="entry name" value="Immunoglobulins"/>
    <property type="match status" value="2"/>
</dbReference>
<dbReference type="EMBL" id="OU900103">
    <property type="protein sequence ID" value="CAG9855544.1"/>
    <property type="molecule type" value="Genomic_DNA"/>
</dbReference>
<dbReference type="CDD" id="cd00063">
    <property type="entry name" value="FN3"/>
    <property type="match status" value="1"/>
</dbReference>
<evidence type="ECO:0000259" key="1">
    <source>
        <dbReference type="SMART" id="SM00409"/>
    </source>
</evidence>
<dbReference type="Proteomes" id="UP001153712">
    <property type="component" value="Chromosome 10"/>
</dbReference>
<reference evidence="2" key="1">
    <citation type="submission" date="2022-01" db="EMBL/GenBank/DDBJ databases">
        <authorList>
            <person name="King R."/>
        </authorList>
    </citation>
    <scope>NUCLEOTIDE SEQUENCE</scope>
</reference>
<dbReference type="InterPro" id="IPR003961">
    <property type="entry name" value="FN3_dom"/>
</dbReference>
<proteinExistence type="predicted"/>